<feature type="transmembrane region" description="Helical" evidence="1">
    <location>
        <begin position="100"/>
        <end position="124"/>
    </location>
</feature>
<keyword evidence="1" id="KW-0472">Membrane</keyword>
<gene>
    <name evidence="2" type="ORF">RFI_24113</name>
</gene>
<dbReference type="EMBL" id="ASPP01020709">
    <property type="protein sequence ID" value="ETO13262.1"/>
    <property type="molecule type" value="Genomic_DNA"/>
</dbReference>
<name>X6MIJ1_RETFI</name>
<evidence type="ECO:0000313" key="2">
    <source>
        <dbReference type="EMBL" id="ETO13262.1"/>
    </source>
</evidence>
<keyword evidence="1" id="KW-1133">Transmembrane helix</keyword>
<evidence type="ECO:0000313" key="3">
    <source>
        <dbReference type="Proteomes" id="UP000023152"/>
    </source>
</evidence>
<evidence type="ECO:0000256" key="1">
    <source>
        <dbReference type="SAM" id="Phobius"/>
    </source>
</evidence>
<keyword evidence="3" id="KW-1185">Reference proteome</keyword>
<dbReference type="Proteomes" id="UP000023152">
    <property type="component" value="Unassembled WGS sequence"/>
</dbReference>
<sequence length="177" mass="21051">MNVLKSPPVSERSRHCLFILSYFLKNIHMLYALNNRQLNAVIFFTTLHTKEKEMELKSNPASERTHNGFLCLFAYFSVVKIMWLFVLVINSNSTVKKKVLYIYVHFPLQIKQKVMFIYILFAVLNNIKNNFACVLCRSPETQRNFFKKMKFVKNDVNIKNLLLLKKKNDKYNNMKKK</sequence>
<feature type="transmembrane region" description="Helical" evidence="1">
    <location>
        <begin position="67"/>
        <end position="88"/>
    </location>
</feature>
<keyword evidence="1" id="KW-0812">Transmembrane</keyword>
<organism evidence="2 3">
    <name type="scientific">Reticulomyxa filosa</name>
    <dbReference type="NCBI Taxonomy" id="46433"/>
    <lineage>
        <taxon>Eukaryota</taxon>
        <taxon>Sar</taxon>
        <taxon>Rhizaria</taxon>
        <taxon>Retaria</taxon>
        <taxon>Foraminifera</taxon>
        <taxon>Monothalamids</taxon>
        <taxon>Reticulomyxidae</taxon>
        <taxon>Reticulomyxa</taxon>
    </lineage>
</organism>
<comment type="caution">
    <text evidence="2">The sequence shown here is derived from an EMBL/GenBank/DDBJ whole genome shotgun (WGS) entry which is preliminary data.</text>
</comment>
<dbReference type="AlphaFoldDB" id="X6MIJ1"/>
<accession>X6MIJ1</accession>
<protein>
    <submittedName>
        <fullName evidence="2">Uncharacterized protein</fullName>
    </submittedName>
</protein>
<reference evidence="2 3" key="1">
    <citation type="journal article" date="2013" name="Curr. Biol.">
        <title>The Genome of the Foraminiferan Reticulomyxa filosa.</title>
        <authorList>
            <person name="Glockner G."/>
            <person name="Hulsmann N."/>
            <person name="Schleicher M."/>
            <person name="Noegel A.A."/>
            <person name="Eichinger L."/>
            <person name="Gallinger C."/>
            <person name="Pawlowski J."/>
            <person name="Sierra R."/>
            <person name="Euteneuer U."/>
            <person name="Pillet L."/>
            <person name="Moustafa A."/>
            <person name="Platzer M."/>
            <person name="Groth M."/>
            <person name="Szafranski K."/>
            <person name="Schliwa M."/>
        </authorList>
    </citation>
    <scope>NUCLEOTIDE SEQUENCE [LARGE SCALE GENOMIC DNA]</scope>
</reference>
<proteinExistence type="predicted"/>